<protein>
    <recommendedName>
        <fullName evidence="6">Transmembrane protein</fullName>
    </recommendedName>
</protein>
<evidence type="ECO:0008006" key="6">
    <source>
        <dbReference type="Google" id="ProtNLM"/>
    </source>
</evidence>
<evidence type="ECO:0000256" key="1">
    <source>
        <dbReference type="SAM" id="MobiDB-lite"/>
    </source>
</evidence>
<proteinExistence type="predicted"/>
<evidence type="ECO:0000256" key="3">
    <source>
        <dbReference type="SAM" id="SignalP"/>
    </source>
</evidence>
<keyword evidence="2" id="KW-0472">Membrane</keyword>
<feature type="transmembrane region" description="Helical" evidence="2">
    <location>
        <begin position="71"/>
        <end position="91"/>
    </location>
</feature>
<feature type="region of interest" description="Disordered" evidence="1">
    <location>
        <begin position="99"/>
        <end position="151"/>
    </location>
</feature>
<keyword evidence="2" id="KW-0812">Transmembrane</keyword>
<dbReference type="EMBL" id="JBBXJM010000001">
    <property type="protein sequence ID" value="KAL1412798.1"/>
    <property type="molecule type" value="Genomic_DNA"/>
</dbReference>
<comment type="caution">
    <text evidence="4">The sequence shown here is derived from an EMBL/GenBank/DDBJ whole genome shotgun (WGS) entry which is preliminary data.</text>
</comment>
<feature type="region of interest" description="Disordered" evidence="1">
    <location>
        <begin position="248"/>
        <end position="286"/>
    </location>
</feature>
<accession>A0ABR3QDM4</accession>
<feature type="chain" id="PRO_5045595270" description="Transmembrane protein" evidence="3">
    <location>
        <begin position="16"/>
        <end position="286"/>
    </location>
</feature>
<sequence length="286" mass="30025">MASYLLALCLPLAAAVPVSIRQEASGTVAVVDASPIPIPVPILPDPPAANGTDAAPTISTASPLPSRSHSVGLAVGLGALLVAILGVWYLVRKRNAQDQDQRKPYRPYADSDSSPSASPELKAAVLEKARAAPSPVPARTGPLLISGPTRLPPTAFVSPSTRSLPHPDAIEEIRSVSDEPARTKKHSRAQSMMSTMSFGSLRWMGAAVDSDSVPSPVAPHTFSPADSAVSVSAVPSVTVSAPAEEVAVVEKKPKKRAHVHAHAPAGHAERPPSHDSASKRRRWWRR</sequence>
<name>A0ABR3QDM4_9TREE</name>
<dbReference type="GeneID" id="95981589"/>
<feature type="compositionally biased region" description="Basic residues" evidence="1">
    <location>
        <begin position="252"/>
        <end position="261"/>
    </location>
</feature>
<gene>
    <name evidence="4" type="ORF">Q8F55_000546</name>
</gene>
<feature type="compositionally biased region" description="Low complexity" evidence="1">
    <location>
        <begin position="110"/>
        <end position="119"/>
    </location>
</feature>
<feature type="signal peptide" evidence="3">
    <location>
        <begin position="1"/>
        <end position="15"/>
    </location>
</feature>
<evidence type="ECO:0000256" key="2">
    <source>
        <dbReference type="SAM" id="Phobius"/>
    </source>
</evidence>
<evidence type="ECO:0000313" key="5">
    <source>
        <dbReference type="Proteomes" id="UP001565368"/>
    </source>
</evidence>
<keyword evidence="3" id="KW-0732">Signal</keyword>
<reference evidence="4 5" key="1">
    <citation type="submission" date="2023-08" db="EMBL/GenBank/DDBJ databases">
        <title>Annotated Genome Sequence of Vanrija albida AlHP1.</title>
        <authorList>
            <person name="Herzog R."/>
        </authorList>
    </citation>
    <scope>NUCLEOTIDE SEQUENCE [LARGE SCALE GENOMIC DNA]</scope>
    <source>
        <strain evidence="4 5">AlHP1</strain>
    </source>
</reference>
<organism evidence="4 5">
    <name type="scientific">Vanrija albida</name>
    <dbReference type="NCBI Taxonomy" id="181172"/>
    <lineage>
        <taxon>Eukaryota</taxon>
        <taxon>Fungi</taxon>
        <taxon>Dikarya</taxon>
        <taxon>Basidiomycota</taxon>
        <taxon>Agaricomycotina</taxon>
        <taxon>Tremellomycetes</taxon>
        <taxon>Trichosporonales</taxon>
        <taxon>Trichosporonaceae</taxon>
        <taxon>Vanrija</taxon>
    </lineage>
</organism>
<keyword evidence="5" id="KW-1185">Reference proteome</keyword>
<keyword evidence="2" id="KW-1133">Transmembrane helix</keyword>
<feature type="compositionally biased region" description="Basic and acidic residues" evidence="1">
    <location>
        <begin position="267"/>
        <end position="278"/>
    </location>
</feature>
<dbReference type="Proteomes" id="UP001565368">
    <property type="component" value="Unassembled WGS sequence"/>
</dbReference>
<dbReference type="RefSeq" id="XP_069212742.1">
    <property type="nucleotide sequence ID" value="XM_069349198.1"/>
</dbReference>
<evidence type="ECO:0000313" key="4">
    <source>
        <dbReference type="EMBL" id="KAL1412798.1"/>
    </source>
</evidence>